<dbReference type="Proteomes" id="UP000244005">
    <property type="component" value="Unassembled WGS sequence"/>
</dbReference>
<protein>
    <submittedName>
        <fullName evidence="2">Uncharacterized protein</fullName>
    </submittedName>
</protein>
<name>A0A2R6WRI9_MARPO</name>
<reference evidence="3" key="1">
    <citation type="journal article" date="2017" name="Cell">
        <title>Insights into land plant evolution garnered from the Marchantia polymorpha genome.</title>
        <authorList>
            <person name="Bowman J.L."/>
            <person name="Kohchi T."/>
            <person name="Yamato K.T."/>
            <person name="Jenkins J."/>
            <person name="Shu S."/>
            <person name="Ishizaki K."/>
            <person name="Yamaoka S."/>
            <person name="Nishihama R."/>
            <person name="Nakamura Y."/>
            <person name="Berger F."/>
            <person name="Adam C."/>
            <person name="Aki S.S."/>
            <person name="Althoff F."/>
            <person name="Araki T."/>
            <person name="Arteaga-Vazquez M.A."/>
            <person name="Balasubrmanian S."/>
            <person name="Barry K."/>
            <person name="Bauer D."/>
            <person name="Boehm C.R."/>
            <person name="Briginshaw L."/>
            <person name="Caballero-Perez J."/>
            <person name="Catarino B."/>
            <person name="Chen F."/>
            <person name="Chiyoda S."/>
            <person name="Chovatia M."/>
            <person name="Davies K.M."/>
            <person name="Delmans M."/>
            <person name="Demura T."/>
            <person name="Dierschke T."/>
            <person name="Dolan L."/>
            <person name="Dorantes-Acosta A.E."/>
            <person name="Eklund D.M."/>
            <person name="Florent S.N."/>
            <person name="Flores-Sandoval E."/>
            <person name="Fujiyama A."/>
            <person name="Fukuzawa H."/>
            <person name="Galik B."/>
            <person name="Grimanelli D."/>
            <person name="Grimwood J."/>
            <person name="Grossniklaus U."/>
            <person name="Hamada T."/>
            <person name="Haseloff J."/>
            <person name="Hetherington A.J."/>
            <person name="Higo A."/>
            <person name="Hirakawa Y."/>
            <person name="Hundley H.N."/>
            <person name="Ikeda Y."/>
            <person name="Inoue K."/>
            <person name="Inoue S.I."/>
            <person name="Ishida S."/>
            <person name="Jia Q."/>
            <person name="Kakita M."/>
            <person name="Kanazawa T."/>
            <person name="Kawai Y."/>
            <person name="Kawashima T."/>
            <person name="Kennedy M."/>
            <person name="Kinose K."/>
            <person name="Kinoshita T."/>
            <person name="Kohara Y."/>
            <person name="Koide E."/>
            <person name="Komatsu K."/>
            <person name="Kopischke S."/>
            <person name="Kubo M."/>
            <person name="Kyozuka J."/>
            <person name="Lagercrantz U."/>
            <person name="Lin S.S."/>
            <person name="Lindquist E."/>
            <person name="Lipzen A.M."/>
            <person name="Lu C.W."/>
            <person name="De Luna E."/>
            <person name="Martienssen R.A."/>
            <person name="Minamino N."/>
            <person name="Mizutani M."/>
            <person name="Mizutani M."/>
            <person name="Mochizuki N."/>
            <person name="Monte I."/>
            <person name="Mosher R."/>
            <person name="Nagasaki H."/>
            <person name="Nakagami H."/>
            <person name="Naramoto S."/>
            <person name="Nishitani K."/>
            <person name="Ohtani M."/>
            <person name="Okamoto T."/>
            <person name="Okumura M."/>
            <person name="Phillips J."/>
            <person name="Pollak B."/>
            <person name="Reinders A."/>
            <person name="Rovekamp M."/>
            <person name="Sano R."/>
            <person name="Sawa S."/>
            <person name="Schmid M.W."/>
            <person name="Shirakawa M."/>
            <person name="Solano R."/>
            <person name="Spunde A."/>
            <person name="Suetsugu N."/>
            <person name="Sugano S."/>
            <person name="Sugiyama A."/>
            <person name="Sun R."/>
            <person name="Suzuki Y."/>
            <person name="Takenaka M."/>
            <person name="Takezawa D."/>
            <person name="Tomogane H."/>
            <person name="Tsuzuki M."/>
            <person name="Ueda T."/>
            <person name="Umeda M."/>
            <person name="Ward J.M."/>
            <person name="Watanabe Y."/>
            <person name="Yazaki K."/>
            <person name="Yokoyama R."/>
            <person name="Yoshitake Y."/>
            <person name="Yotsui I."/>
            <person name="Zachgo S."/>
            <person name="Schmutz J."/>
        </authorList>
    </citation>
    <scope>NUCLEOTIDE SEQUENCE [LARGE SCALE GENOMIC DNA]</scope>
    <source>
        <strain evidence="3">Tak-1</strain>
    </source>
</reference>
<evidence type="ECO:0000313" key="2">
    <source>
        <dbReference type="EMBL" id="PTQ36480.1"/>
    </source>
</evidence>
<feature type="region of interest" description="Disordered" evidence="1">
    <location>
        <begin position="117"/>
        <end position="147"/>
    </location>
</feature>
<keyword evidence="3" id="KW-1185">Reference proteome</keyword>
<sequence>MPRVEDLKHAVRNRRRGNQRRPIKEVEGEDWRTGEAGRALRRTGGVELDRLKKLDEDTNHGGVGNVRLRDQTRRTRCRGGGGGGVCGRAVVRVVELIGKSKKECEETVDDDRHRHRHNGTWKDEGWRGESKRSCEPTSALPDPTLSPRSLYPHAHAVSMHKQHVARGFSSSPFTFWVPSPASPSPL</sequence>
<evidence type="ECO:0000313" key="3">
    <source>
        <dbReference type="Proteomes" id="UP000244005"/>
    </source>
</evidence>
<accession>A0A2R6WRI9</accession>
<proteinExistence type="predicted"/>
<feature type="compositionally biased region" description="Basic residues" evidence="1">
    <location>
        <begin position="10"/>
        <end position="21"/>
    </location>
</feature>
<gene>
    <name evidence="2" type="ORF">MARPO_0063s0028</name>
</gene>
<organism evidence="2 3">
    <name type="scientific">Marchantia polymorpha</name>
    <name type="common">Common liverwort</name>
    <name type="synonym">Marchantia aquatica</name>
    <dbReference type="NCBI Taxonomy" id="3197"/>
    <lineage>
        <taxon>Eukaryota</taxon>
        <taxon>Viridiplantae</taxon>
        <taxon>Streptophyta</taxon>
        <taxon>Embryophyta</taxon>
        <taxon>Marchantiophyta</taxon>
        <taxon>Marchantiopsida</taxon>
        <taxon>Marchantiidae</taxon>
        <taxon>Marchantiales</taxon>
        <taxon>Marchantiaceae</taxon>
        <taxon>Marchantia</taxon>
    </lineage>
</organism>
<dbReference type="AlphaFoldDB" id="A0A2R6WRI9"/>
<feature type="region of interest" description="Disordered" evidence="1">
    <location>
        <begin position="1"/>
        <end position="37"/>
    </location>
</feature>
<feature type="compositionally biased region" description="Basic and acidic residues" evidence="1">
    <location>
        <begin position="120"/>
        <end position="134"/>
    </location>
</feature>
<dbReference type="Gramene" id="Mp8g08910.1">
    <property type="protein sequence ID" value="Mp8g08910.1.cds"/>
    <property type="gene ID" value="Mp8g08910"/>
</dbReference>
<feature type="compositionally biased region" description="Basic and acidic residues" evidence="1">
    <location>
        <begin position="22"/>
        <end position="35"/>
    </location>
</feature>
<dbReference type="EMBL" id="KZ772735">
    <property type="protein sequence ID" value="PTQ36480.1"/>
    <property type="molecule type" value="Genomic_DNA"/>
</dbReference>
<evidence type="ECO:0000256" key="1">
    <source>
        <dbReference type="SAM" id="MobiDB-lite"/>
    </source>
</evidence>